<accession>A0A1H1YPC9</accession>
<feature type="transmembrane region" description="Helical" evidence="1">
    <location>
        <begin position="114"/>
        <end position="134"/>
    </location>
</feature>
<proteinExistence type="predicted"/>
<organism evidence="2 3">
    <name type="scientific">Microlunatus soli</name>
    <dbReference type="NCBI Taxonomy" id="630515"/>
    <lineage>
        <taxon>Bacteria</taxon>
        <taxon>Bacillati</taxon>
        <taxon>Actinomycetota</taxon>
        <taxon>Actinomycetes</taxon>
        <taxon>Propionibacteriales</taxon>
        <taxon>Propionibacteriaceae</taxon>
        <taxon>Microlunatus</taxon>
    </lineage>
</organism>
<protein>
    <submittedName>
        <fullName evidence="2">Uncharacterized protein</fullName>
    </submittedName>
</protein>
<keyword evidence="1" id="KW-0812">Transmembrane</keyword>
<dbReference type="EMBL" id="LT629772">
    <property type="protein sequence ID" value="SDT23323.1"/>
    <property type="molecule type" value="Genomic_DNA"/>
</dbReference>
<evidence type="ECO:0000256" key="1">
    <source>
        <dbReference type="SAM" id="Phobius"/>
    </source>
</evidence>
<dbReference type="STRING" id="630515.SAMN04489812_4705"/>
<evidence type="ECO:0000313" key="3">
    <source>
        <dbReference type="Proteomes" id="UP000199103"/>
    </source>
</evidence>
<name>A0A1H1YPC9_9ACTN</name>
<gene>
    <name evidence="2" type="ORF">SAMN04489812_4705</name>
</gene>
<dbReference type="Proteomes" id="UP000199103">
    <property type="component" value="Chromosome I"/>
</dbReference>
<dbReference type="AlphaFoldDB" id="A0A1H1YPC9"/>
<reference evidence="2 3" key="1">
    <citation type="submission" date="2016-10" db="EMBL/GenBank/DDBJ databases">
        <authorList>
            <person name="de Groot N.N."/>
        </authorList>
    </citation>
    <scope>NUCLEOTIDE SEQUENCE [LARGE SCALE GENOMIC DNA]</scope>
    <source>
        <strain evidence="2 3">DSM 21800</strain>
    </source>
</reference>
<keyword evidence="3" id="KW-1185">Reference proteome</keyword>
<evidence type="ECO:0000313" key="2">
    <source>
        <dbReference type="EMBL" id="SDT23323.1"/>
    </source>
</evidence>
<keyword evidence="1" id="KW-0472">Membrane</keyword>
<sequence>MPTSGQRFLNGPHGILIVDSWLGDPISRRLSPLSIVLDGYQVSPTRWGGNVIACPPGRHQVVTWADGAFGQLGTSRLEVDLADGQTLTVYYRVPAGSRGRAVLSVNRPRTGLRLAVGVAAGALVAAVAILAVVIRSR</sequence>
<keyword evidence="1" id="KW-1133">Transmembrane helix</keyword>